<proteinExistence type="predicted"/>
<protein>
    <submittedName>
        <fullName evidence="1">Uncharacterized protein</fullName>
    </submittedName>
</protein>
<dbReference type="EMBL" id="RBRY01000026">
    <property type="protein sequence ID" value="RMR62316.1"/>
    <property type="molecule type" value="Genomic_DNA"/>
</dbReference>
<dbReference type="AlphaFoldDB" id="A0A3M4WEA0"/>
<reference evidence="1 2" key="1">
    <citation type="submission" date="2018-08" db="EMBL/GenBank/DDBJ databases">
        <title>Recombination of ecologically and evolutionarily significant loci maintains genetic cohesion in the Pseudomonas syringae species complex.</title>
        <authorList>
            <person name="Dillon M."/>
            <person name="Thakur S."/>
            <person name="Almeida R.N.D."/>
            <person name="Weir B.S."/>
            <person name="Guttman D.S."/>
        </authorList>
    </citation>
    <scope>NUCLEOTIDE SEQUENCE [LARGE SCALE GENOMIC DNA]</scope>
    <source>
        <strain evidence="1 2">ICMP 6917</strain>
    </source>
</reference>
<evidence type="ECO:0000313" key="2">
    <source>
        <dbReference type="Proteomes" id="UP000278332"/>
    </source>
</evidence>
<gene>
    <name evidence="1" type="ORF">ALP84_200097</name>
</gene>
<name>A0A3M4WEA0_PSECI</name>
<dbReference type="Proteomes" id="UP000278332">
    <property type="component" value="Unassembled WGS sequence"/>
</dbReference>
<organism evidence="1 2">
    <name type="scientific">Pseudomonas cichorii</name>
    <dbReference type="NCBI Taxonomy" id="36746"/>
    <lineage>
        <taxon>Bacteria</taxon>
        <taxon>Pseudomonadati</taxon>
        <taxon>Pseudomonadota</taxon>
        <taxon>Gammaproteobacteria</taxon>
        <taxon>Pseudomonadales</taxon>
        <taxon>Pseudomonadaceae</taxon>
        <taxon>Pseudomonas</taxon>
    </lineage>
</organism>
<sequence>MRLIVAIWPKRCSIGLRVIEIGFYGSCVQETCGSAGRSLPVRQRHPYRLATKAATPHQEKRS</sequence>
<comment type="caution">
    <text evidence="1">The sequence shown here is derived from an EMBL/GenBank/DDBJ whole genome shotgun (WGS) entry which is preliminary data.</text>
</comment>
<evidence type="ECO:0000313" key="1">
    <source>
        <dbReference type="EMBL" id="RMR62316.1"/>
    </source>
</evidence>
<accession>A0A3M4WEA0</accession>